<organism evidence="1 2">
    <name type="scientific">Mycobacterium colombiense</name>
    <dbReference type="NCBI Taxonomy" id="339268"/>
    <lineage>
        <taxon>Bacteria</taxon>
        <taxon>Bacillati</taxon>
        <taxon>Actinomycetota</taxon>
        <taxon>Actinomycetes</taxon>
        <taxon>Mycobacteriales</taxon>
        <taxon>Mycobacteriaceae</taxon>
        <taxon>Mycobacterium</taxon>
        <taxon>Mycobacterium avium complex (MAC)</taxon>
    </lineage>
</organism>
<sequence length="125" mass="14084">MDFRGKDGQPFPAWTDAESLFEAWKKCTAGRPCDCTGLTYDKLRGGSGIQWPCNTEHPDSTERLYVDAKFWATPGYCEAYGKDLITGAPLRPDEYRSMNPFAVTPRRCARCAGPTRCSKSFPRKF</sequence>
<dbReference type="SUPFAM" id="SSF53706">
    <property type="entry name" value="Formate dehydrogenase/DMSO reductase, domains 1-3"/>
    <property type="match status" value="1"/>
</dbReference>
<name>A0A853M956_9MYCO</name>
<gene>
    <name evidence="1" type="ORF">A5628_22180</name>
</gene>
<reference evidence="1 2" key="1">
    <citation type="submission" date="2016-06" db="EMBL/GenBank/DDBJ databases">
        <authorList>
            <person name="Sutton G."/>
            <person name="Brinkac L."/>
            <person name="Sanka R."/>
            <person name="Adams M."/>
            <person name="Lau E."/>
            <person name="Garcia-Basteiro A."/>
            <person name="Lopez-Varela E."/>
            <person name="Palencia S."/>
        </authorList>
    </citation>
    <scope>NUCLEOTIDE SEQUENCE [LARGE SCALE GENOMIC DNA]</scope>
    <source>
        <strain evidence="1 2">1164983.0</strain>
    </source>
</reference>
<dbReference type="Gene3D" id="3.40.50.740">
    <property type="match status" value="1"/>
</dbReference>
<evidence type="ECO:0000313" key="2">
    <source>
        <dbReference type="Proteomes" id="UP000093894"/>
    </source>
</evidence>
<evidence type="ECO:0000313" key="1">
    <source>
        <dbReference type="EMBL" id="OBJ63906.1"/>
    </source>
</evidence>
<dbReference type="Proteomes" id="UP000093894">
    <property type="component" value="Unassembled WGS sequence"/>
</dbReference>
<comment type="caution">
    <text evidence="1">The sequence shown here is derived from an EMBL/GenBank/DDBJ whole genome shotgun (WGS) entry which is preliminary data.</text>
</comment>
<protein>
    <submittedName>
        <fullName evidence="1">Uncharacterized protein</fullName>
    </submittedName>
</protein>
<proteinExistence type="predicted"/>
<accession>A0A853M956</accession>
<dbReference type="AlphaFoldDB" id="A0A853M956"/>
<dbReference type="EMBL" id="LZLG01000020">
    <property type="protein sequence ID" value="OBJ63906.1"/>
    <property type="molecule type" value="Genomic_DNA"/>
</dbReference>